<feature type="compositionally biased region" description="Polar residues" evidence="1">
    <location>
        <begin position="199"/>
        <end position="208"/>
    </location>
</feature>
<keyword evidence="2" id="KW-0812">Transmembrane</keyword>
<reference evidence="3 4" key="1">
    <citation type="submission" date="2017-10" db="EMBL/GenBank/DDBJ databases">
        <title>Draft genome of Longibacter Salinarum.</title>
        <authorList>
            <person name="Goh K.M."/>
            <person name="Shamsir M.S."/>
            <person name="Lim S.W."/>
        </authorList>
    </citation>
    <scope>NUCLEOTIDE SEQUENCE [LARGE SCALE GENOMIC DNA]</scope>
    <source>
        <strain evidence="3 4">KCTC 52045</strain>
    </source>
</reference>
<feature type="compositionally biased region" description="Acidic residues" evidence="1">
    <location>
        <begin position="213"/>
        <end position="229"/>
    </location>
</feature>
<sequence>MRVALPFAVPISSLVAVYIFPDHAGALTAALVASTLTLALAAPAMLSSRKNAEERSDTAKRRRPYIMWLVGVAVEVGLVIWTFASLSMLVIVPEEAARWSIHLGVSMLTVMVWTPLILFLKPDERVKESVEEEAIEPVTEEAEDFVPEHEQRIRRPQQTEEPEYATSDTGARSLWSFGESTGDGKAQSGRAPKMAATGPSRSSNGSRSATADTDADETWAQWPDDDADPQPEGRTLWSFPREDDEAFERSSDAPDPEREARVAADVAQTEWDGSSDDDEPMAWDILESILEEEEAQESTSENSWEPDEWPDFNYNV</sequence>
<keyword evidence="2" id="KW-1133">Transmembrane helix</keyword>
<keyword evidence="2" id="KW-0472">Membrane</keyword>
<feature type="compositionally biased region" description="Basic and acidic residues" evidence="1">
    <location>
        <begin position="247"/>
        <end position="262"/>
    </location>
</feature>
<accession>A0A2A8CXM0</accession>
<protein>
    <submittedName>
        <fullName evidence="3">Uncharacterized protein</fullName>
    </submittedName>
</protein>
<dbReference type="Proteomes" id="UP000220102">
    <property type="component" value="Unassembled WGS sequence"/>
</dbReference>
<organism evidence="3 4">
    <name type="scientific">Longibacter salinarum</name>
    <dbReference type="NCBI Taxonomy" id="1850348"/>
    <lineage>
        <taxon>Bacteria</taxon>
        <taxon>Pseudomonadati</taxon>
        <taxon>Rhodothermota</taxon>
        <taxon>Rhodothermia</taxon>
        <taxon>Rhodothermales</taxon>
        <taxon>Salisaetaceae</taxon>
        <taxon>Longibacter</taxon>
    </lineage>
</organism>
<dbReference type="AlphaFoldDB" id="A0A2A8CXM0"/>
<feature type="compositionally biased region" description="Acidic residues" evidence="1">
    <location>
        <begin position="131"/>
        <end position="145"/>
    </location>
</feature>
<feature type="transmembrane region" description="Helical" evidence="2">
    <location>
        <begin position="66"/>
        <end position="93"/>
    </location>
</feature>
<feature type="transmembrane region" description="Helical" evidence="2">
    <location>
        <begin position="99"/>
        <end position="120"/>
    </location>
</feature>
<feature type="transmembrane region" description="Helical" evidence="2">
    <location>
        <begin position="26"/>
        <end position="46"/>
    </location>
</feature>
<feature type="region of interest" description="Disordered" evidence="1">
    <location>
        <begin position="131"/>
        <end position="280"/>
    </location>
</feature>
<name>A0A2A8CXM0_9BACT</name>
<feature type="region of interest" description="Disordered" evidence="1">
    <location>
        <begin position="292"/>
        <end position="316"/>
    </location>
</feature>
<proteinExistence type="predicted"/>
<dbReference type="RefSeq" id="WP_143815345.1">
    <property type="nucleotide sequence ID" value="NZ_PDEQ01000004.1"/>
</dbReference>
<evidence type="ECO:0000313" key="3">
    <source>
        <dbReference type="EMBL" id="PEN13361.1"/>
    </source>
</evidence>
<keyword evidence="4" id="KW-1185">Reference proteome</keyword>
<gene>
    <name evidence="3" type="ORF">CRI94_08520</name>
</gene>
<comment type="caution">
    <text evidence="3">The sequence shown here is derived from an EMBL/GenBank/DDBJ whole genome shotgun (WGS) entry which is preliminary data.</text>
</comment>
<evidence type="ECO:0000313" key="4">
    <source>
        <dbReference type="Proteomes" id="UP000220102"/>
    </source>
</evidence>
<evidence type="ECO:0000256" key="2">
    <source>
        <dbReference type="SAM" id="Phobius"/>
    </source>
</evidence>
<dbReference type="EMBL" id="PDEQ01000004">
    <property type="protein sequence ID" value="PEN13361.1"/>
    <property type="molecule type" value="Genomic_DNA"/>
</dbReference>
<evidence type="ECO:0000256" key="1">
    <source>
        <dbReference type="SAM" id="MobiDB-lite"/>
    </source>
</evidence>